<keyword evidence="5 6" id="KW-0472">Membrane</keyword>
<keyword evidence="6" id="KW-0813">Transport</keyword>
<evidence type="ECO:0000256" key="4">
    <source>
        <dbReference type="ARBA" id="ARBA00022989"/>
    </source>
</evidence>
<reference evidence="7 8" key="1">
    <citation type="submission" date="2018-03" db="EMBL/GenBank/DDBJ databases">
        <authorList>
            <person name="Guldener U."/>
        </authorList>
    </citation>
    <scope>NUCLEOTIDE SEQUENCE [LARGE SCALE GENOMIC DNA]</scope>
    <source>
        <strain evidence="7 8">NBRC100155</strain>
    </source>
</reference>
<evidence type="ECO:0000256" key="2">
    <source>
        <dbReference type="ARBA" id="ARBA00006921"/>
    </source>
</evidence>
<sequence length="278" mass="30255">MASHDHSSMSGMSGMGGMASNACSMSMLGNWQTINTCVLTASWHIKTEAQFAGTCIGVFLIVFLVETVRRYSREFDRWILERAMIERRETRRRTQHLKADMATRLAGTESIQDRSTVSQKLEQLDSIFFGIPTGKKGCRQAAVDSMRFRPKMWQQLLRSILYGVQFTGAYLVMLIAMTFNGYIIIAIVLGGVFGHFFSTWDTLGSAHLVDADDGMGNGFPSDGGIVAAPKQAGGSPCCQTGTGKDSASVSSVSDDESHLKRHVVTLPDHGYGSGACCV</sequence>
<dbReference type="GO" id="GO:0005375">
    <property type="term" value="F:copper ion transmembrane transporter activity"/>
    <property type="evidence" value="ECO:0007669"/>
    <property type="project" value="UniProtKB-UniRule"/>
</dbReference>
<name>A0A5C3EIF9_9BASI</name>
<gene>
    <name evidence="7" type="ORF">UTRI_06127_B</name>
</gene>
<dbReference type="AlphaFoldDB" id="A0A5C3EIF9"/>
<comment type="similarity">
    <text evidence="2 6">Belongs to the copper transporter (Ctr) (TC 1.A.56) family. SLC31A subfamily.</text>
</comment>
<protein>
    <recommendedName>
        <fullName evidence="6">Copper transport protein</fullName>
    </recommendedName>
</protein>
<feature type="transmembrane region" description="Helical" evidence="6">
    <location>
        <begin position="156"/>
        <end position="176"/>
    </location>
</feature>
<dbReference type="PANTHER" id="PTHR12483">
    <property type="entry name" value="SOLUTE CARRIER FAMILY 31 COPPER TRANSPORTERS"/>
    <property type="match status" value="1"/>
</dbReference>
<dbReference type="InterPro" id="IPR007274">
    <property type="entry name" value="Cop_transporter"/>
</dbReference>
<dbReference type="GO" id="GO:0016020">
    <property type="term" value="C:membrane"/>
    <property type="evidence" value="ECO:0007669"/>
    <property type="project" value="UniProtKB-SubCell"/>
</dbReference>
<dbReference type="Proteomes" id="UP000324022">
    <property type="component" value="Unassembled WGS sequence"/>
</dbReference>
<keyword evidence="3 6" id="KW-0812">Transmembrane</keyword>
<evidence type="ECO:0000256" key="5">
    <source>
        <dbReference type="ARBA" id="ARBA00023136"/>
    </source>
</evidence>
<keyword evidence="4 6" id="KW-1133">Transmembrane helix</keyword>
<proteinExistence type="inferred from homology"/>
<evidence type="ECO:0000256" key="3">
    <source>
        <dbReference type="ARBA" id="ARBA00022692"/>
    </source>
</evidence>
<feature type="transmembrane region" description="Helical" evidence="6">
    <location>
        <begin position="49"/>
        <end position="68"/>
    </location>
</feature>
<accession>A0A5C3EIF9</accession>
<dbReference type="OrthoDB" id="161814at2759"/>
<feature type="transmembrane region" description="Helical" evidence="6">
    <location>
        <begin position="182"/>
        <end position="200"/>
    </location>
</feature>
<keyword evidence="6" id="KW-0187">Copper transport</keyword>
<evidence type="ECO:0000256" key="1">
    <source>
        <dbReference type="ARBA" id="ARBA00004141"/>
    </source>
</evidence>
<keyword evidence="6" id="KW-0406">Ion transport</keyword>
<evidence type="ECO:0000256" key="6">
    <source>
        <dbReference type="RuleBase" id="RU367022"/>
    </source>
</evidence>
<dbReference type="PANTHER" id="PTHR12483:SF73">
    <property type="entry name" value="COPPER TRANSPORT PROTEIN CTR3"/>
    <property type="match status" value="1"/>
</dbReference>
<dbReference type="EMBL" id="OOIN01000030">
    <property type="protein sequence ID" value="SPO29855.1"/>
    <property type="molecule type" value="Genomic_DNA"/>
</dbReference>
<organism evidence="7 8">
    <name type="scientific">Ustilago trichophora</name>
    <dbReference type="NCBI Taxonomy" id="86804"/>
    <lineage>
        <taxon>Eukaryota</taxon>
        <taxon>Fungi</taxon>
        <taxon>Dikarya</taxon>
        <taxon>Basidiomycota</taxon>
        <taxon>Ustilaginomycotina</taxon>
        <taxon>Ustilaginomycetes</taxon>
        <taxon>Ustilaginales</taxon>
        <taxon>Ustilaginaceae</taxon>
        <taxon>Ustilago</taxon>
    </lineage>
</organism>
<keyword evidence="6" id="KW-0186">Copper</keyword>
<dbReference type="Pfam" id="PF04145">
    <property type="entry name" value="Ctr"/>
    <property type="match status" value="1"/>
</dbReference>
<evidence type="ECO:0000313" key="7">
    <source>
        <dbReference type="EMBL" id="SPO29855.1"/>
    </source>
</evidence>
<evidence type="ECO:0000313" key="8">
    <source>
        <dbReference type="Proteomes" id="UP000324022"/>
    </source>
</evidence>
<keyword evidence="8" id="KW-1185">Reference proteome</keyword>
<comment type="subcellular location">
    <subcellularLocation>
        <location evidence="1 6">Membrane</location>
        <topology evidence="1 6">Multi-pass membrane protein</topology>
    </subcellularLocation>
</comment>